<dbReference type="PROSITE" id="PS50045">
    <property type="entry name" value="SIGMA54_INTERACT_4"/>
    <property type="match status" value="1"/>
</dbReference>
<evidence type="ECO:0000256" key="3">
    <source>
        <dbReference type="ARBA" id="ARBA00023012"/>
    </source>
</evidence>
<dbReference type="PANTHER" id="PTHR32071">
    <property type="entry name" value="TRANSCRIPTIONAL REGULATORY PROTEIN"/>
    <property type="match status" value="1"/>
</dbReference>
<comment type="caution">
    <text evidence="9">The sequence shown here is derived from an EMBL/GenBank/DDBJ whole genome shotgun (WGS) entry which is preliminary data.</text>
</comment>
<keyword evidence="6" id="KW-0010">Activator</keyword>
<proteinExistence type="predicted"/>
<dbReference type="CDD" id="cd00009">
    <property type="entry name" value="AAA"/>
    <property type="match status" value="1"/>
</dbReference>
<evidence type="ECO:0000313" key="10">
    <source>
        <dbReference type="Proteomes" id="UP000539372"/>
    </source>
</evidence>
<evidence type="ECO:0000256" key="6">
    <source>
        <dbReference type="ARBA" id="ARBA00023159"/>
    </source>
</evidence>
<evidence type="ECO:0000256" key="2">
    <source>
        <dbReference type="ARBA" id="ARBA00022840"/>
    </source>
</evidence>
<dbReference type="FunFam" id="3.40.50.300:FF:000006">
    <property type="entry name" value="DNA-binding transcriptional regulator NtrC"/>
    <property type="match status" value="1"/>
</dbReference>
<dbReference type="PANTHER" id="PTHR32071:SF38">
    <property type="entry name" value="PSP OPERON TRANSCRIPTIONAL ACTIVATOR"/>
    <property type="match status" value="1"/>
</dbReference>
<evidence type="ECO:0000256" key="4">
    <source>
        <dbReference type="ARBA" id="ARBA00023015"/>
    </source>
</evidence>
<dbReference type="SUPFAM" id="SSF46689">
    <property type="entry name" value="Homeodomain-like"/>
    <property type="match status" value="1"/>
</dbReference>
<dbReference type="InterPro" id="IPR058031">
    <property type="entry name" value="AAA_lid_NorR"/>
</dbReference>
<evidence type="ECO:0000256" key="1">
    <source>
        <dbReference type="ARBA" id="ARBA00022741"/>
    </source>
</evidence>
<dbReference type="EMBL" id="JABBNT010000002">
    <property type="protein sequence ID" value="NMM44278.1"/>
    <property type="molecule type" value="Genomic_DNA"/>
</dbReference>
<organism evidence="9 10">
    <name type="scientific">Pacificispira spongiicola</name>
    <dbReference type="NCBI Taxonomy" id="2729598"/>
    <lineage>
        <taxon>Bacteria</taxon>
        <taxon>Pseudomonadati</taxon>
        <taxon>Pseudomonadota</taxon>
        <taxon>Alphaproteobacteria</taxon>
        <taxon>Rhodospirillales</taxon>
        <taxon>Rhodospirillaceae</taxon>
        <taxon>Pacificispira</taxon>
    </lineage>
</organism>
<dbReference type="AlphaFoldDB" id="A0A7Y0DZ61"/>
<keyword evidence="4" id="KW-0805">Transcription regulation</keyword>
<dbReference type="Pfam" id="PF00158">
    <property type="entry name" value="Sigma54_activat"/>
    <property type="match status" value="1"/>
</dbReference>
<keyword evidence="3" id="KW-0902">Two-component regulatory system</keyword>
<dbReference type="InterPro" id="IPR002078">
    <property type="entry name" value="Sigma_54_int"/>
</dbReference>
<dbReference type="InterPro" id="IPR027417">
    <property type="entry name" value="P-loop_NTPase"/>
</dbReference>
<evidence type="ECO:0000256" key="5">
    <source>
        <dbReference type="ARBA" id="ARBA00023125"/>
    </source>
</evidence>
<keyword evidence="7" id="KW-0804">Transcription</keyword>
<keyword evidence="2" id="KW-0067">ATP-binding</keyword>
<dbReference type="InterPro" id="IPR002197">
    <property type="entry name" value="HTH_Fis"/>
</dbReference>
<dbReference type="RefSeq" id="WP_169624572.1">
    <property type="nucleotide sequence ID" value="NZ_JABBNT010000002.1"/>
</dbReference>
<dbReference type="Gene3D" id="3.40.50.300">
    <property type="entry name" value="P-loop containing nucleotide triphosphate hydrolases"/>
    <property type="match status" value="1"/>
</dbReference>
<evidence type="ECO:0000313" key="9">
    <source>
        <dbReference type="EMBL" id="NMM44278.1"/>
    </source>
</evidence>
<keyword evidence="1" id="KW-0547">Nucleotide-binding</keyword>
<gene>
    <name evidence="9" type="ORF">HH303_07300</name>
</gene>
<dbReference type="Proteomes" id="UP000539372">
    <property type="component" value="Unassembled WGS sequence"/>
</dbReference>
<dbReference type="InterPro" id="IPR025944">
    <property type="entry name" value="Sigma_54_int_dom_CS"/>
</dbReference>
<keyword evidence="10" id="KW-1185">Reference proteome</keyword>
<sequence>MDRKDSIIGSDPAFVAILDHVSELAKLNRPVLVLGERGSGKEMVSARLHYLSARWDRPYVPVNCAAFSESLLDSELFGHEAGAFTGAQRLRKGLFERADGGSLMLDEVGLAGATVQEKLLRAVEYGEFSRLGGNQSLSADVRLIAATNEDLRKAVDEGRFRADLLDRLTFDVVAVPPLRDRPLDIPVLAEYFARGMVRELGWPHFPGFSRSAERELEEYRWPGNVRELRNVVERSVFRHADAETAVDRIVFDVFPGQTVVPPVEADGDDASGGFDDRVAALEESLIRDALAAADGNQAQAARALDLDYLRFRRVAKKRGLL</sequence>
<name>A0A7Y0DZ61_9PROT</name>
<dbReference type="Gene3D" id="1.10.10.60">
    <property type="entry name" value="Homeodomain-like"/>
    <property type="match status" value="1"/>
</dbReference>
<keyword evidence="5" id="KW-0238">DNA-binding</keyword>
<dbReference type="Gene3D" id="1.10.8.60">
    <property type="match status" value="1"/>
</dbReference>
<dbReference type="PROSITE" id="PS00676">
    <property type="entry name" value="SIGMA54_INTERACT_2"/>
    <property type="match status" value="1"/>
</dbReference>
<feature type="domain" description="Sigma-54 factor interaction" evidence="8">
    <location>
        <begin position="7"/>
        <end position="237"/>
    </location>
</feature>
<dbReference type="InterPro" id="IPR003593">
    <property type="entry name" value="AAA+_ATPase"/>
</dbReference>
<dbReference type="GO" id="GO:0043565">
    <property type="term" value="F:sequence-specific DNA binding"/>
    <property type="evidence" value="ECO:0007669"/>
    <property type="project" value="InterPro"/>
</dbReference>
<dbReference type="GO" id="GO:0000160">
    <property type="term" value="P:phosphorelay signal transduction system"/>
    <property type="evidence" value="ECO:0007669"/>
    <property type="project" value="UniProtKB-KW"/>
</dbReference>
<dbReference type="Pfam" id="PF02954">
    <property type="entry name" value="HTH_8"/>
    <property type="match status" value="1"/>
</dbReference>
<evidence type="ECO:0000256" key="7">
    <source>
        <dbReference type="ARBA" id="ARBA00023163"/>
    </source>
</evidence>
<reference evidence="9 10" key="1">
    <citation type="submission" date="2020-04" db="EMBL/GenBank/DDBJ databases">
        <title>Rhodospirillaceae bacterium KN72 isolated from deep sea.</title>
        <authorList>
            <person name="Zhang D.-C."/>
        </authorList>
    </citation>
    <scope>NUCLEOTIDE SEQUENCE [LARGE SCALE GENOMIC DNA]</scope>
    <source>
        <strain evidence="9 10">KN72</strain>
    </source>
</reference>
<dbReference type="SMART" id="SM00382">
    <property type="entry name" value="AAA"/>
    <property type="match status" value="1"/>
</dbReference>
<dbReference type="InterPro" id="IPR009057">
    <property type="entry name" value="Homeodomain-like_sf"/>
</dbReference>
<dbReference type="PROSITE" id="PS00688">
    <property type="entry name" value="SIGMA54_INTERACT_3"/>
    <property type="match status" value="1"/>
</dbReference>
<evidence type="ECO:0000259" key="8">
    <source>
        <dbReference type="PROSITE" id="PS50045"/>
    </source>
</evidence>
<accession>A0A7Y0DZ61</accession>
<dbReference type="Pfam" id="PF25601">
    <property type="entry name" value="AAA_lid_14"/>
    <property type="match status" value="1"/>
</dbReference>
<protein>
    <submittedName>
        <fullName evidence="9">Sigma 54-interacting transcriptional regulator</fullName>
    </submittedName>
</protein>
<dbReference type="GO" id="GO:0005524">
    <property type="term" value="F:ATP binding"/>
    <property type="evidence" value="ECO:0007669"/>
    <property type="project" value="UniProtKB-KW"/>
</dbReference>
<dbReference type="InterPro" id="IPR025943">
    <property type="entry name" value="Sigma_54_int_dom_ATP-bd_2"/>
</dbReference>
<dbReference type="SUPFAM" id="SSF52540">
    <property type="entry name" value="P-loop containing nucleoside triphosphate hydrolases"/>
    <property type="match status" value="1"/>
</dbReference>
<dbReference type="GO" id="GO:0006355">
    <property type="term" value="P:regulation of DNA-templated transcription"/>
    <property type="evidence" value="ECO:0007669"/>
    <property type="project" value="InterPro"/>
</dbReference>